<evidence type="ECO:0000313" key="3">
    <source>
        <dbReference type="Proteomes" id="UP000281028"/>
    </source>
</evidence>
<name>A0A9Q5D8X7_9BACT</name>
<feature type="region of interest" description="Disordered" evidence="1">
    <location>
        <begin position="23"/>
        <end position="45"/>
    </location>
</feature>
<accession>A0A9Q5D8X7</accession>
<dbReference type="EMBL" id="RIAR02000001">
    <property type="protein sequence ID" value="NSL90189.1"/>
    <property type="molecule type" value="Genomic_DNA"/>
</dbReference>
<gene>
    <name evidence="2" type="ORF">ECE50_025365</name>
</gene>
<evidence type="ECO:0000313" key="2">
    <source>
        <dbReference type="EMBL" id="NSL90189.1"/>
    </source>
</evidence>
<organism evidence="2 3">
    <name type="scientific">Chitinophaga solisilvae</name>
    <dbReference type="NCBI Taxonomy" id="1233460"/>
    <lineage>
        <taxon>Bacteria</taxon>
        <taxon>Pseudomonadati</taxon>
        <taxon>Bacteroidota</taxon>
        <taxon>Chitinophagia</taxon>
        <taxon>Chitinophagales</taxon>
        <taxon>Chitinophagaceae</taxon>
        <taxon>Chitinophaga</taxon>
    </lineage>
</organism>
<comment type="caution">
    <text evidence="2">The sequence shown here is derived from an EMBL/GenBank/DDBJ whole genome shotgun (WGS) entry which is preliminary data.</text>
</comment>
<evidence type="ECO:0000256" key="1">
    <source>
        <dbReference type="SAM" id="MobiDB-lite"/>
    </source>
</evidence>
<feature type="compositionally biased region" description="Basic and acidic residues" evidence="1">
    <location>
        <begin position="24"/>
        <end position="45"/>
    </location>
</feature>
<evidence type="ECO:0008006" key="4">
    <source>
        <dbReference type="Google" id="ProtNLM"/>
    </source>
</evidence>
<dbReference type="RefSeq" id="WP_158631393.1">
    <property type="nucleotide sequence ID" value="NZ_JAABOK010000005.1"/>
</dbReference>
<dbReference type="Proteomes" id="UP000281028">
    <property type="component" value="Unassembled WGS sequence"/>
</dbReference>
<protein>
    <recommendedName>
        <fullName evidence="4">Lipoprotein</fullName>
    </recommendedName>
</protein>
<dbReference type="PROSITE" id="PS51257">
    <property type="entry name" value="PROKAR_LIPOPROTEIN"/>
    <property type="match status" value="1"/>
</dbReference>
<reference evidence="2" key="1">
    <citation type="submission" date="2020-05" db="EMBL/GenBank/DDBJ databases">
        <title>Chitinophaga laudate sp. nov., isolated from a tropical peat swamp.</title>
        <authorList>
            <person name="Goh C.B.S."/>
            <person name="Lee M.S."/>
            <person name="Parimannan S."/>
            <person name="Pasbakhsh P."/>
            <person name="Yule C.M."/>
            <person name="Rajandas H."/>
            <person name="Loke S."/>
            <person name="Croft L."/>
            <person name="Tan J.B.L."/>
        </authorList>
    </citation>
    <scope>NUCLEOTIDE SEQUENCE</scope>
    <source>
        <strain evidence="2">Mgbs1</strain>
    </source>
</reference>
<sequence length="56" mass="6011">MKLPKSLLGAILIGITVQTTTSSCKKEKELTPQEKKEAEKKDAPKHPEACIACGMG</sequence>
<dbReference type="AlphaFoldDB" id="A0A9Q5D8X7"/>
<keyword evidence="3" id="KW-1185">Reference proteome</keyword>
<proteinExistence type="predicted"/>